<reference evidence="1" key="1">
    <citation type="submission" date="2021-09" db="EMBL/GenBank/DDBJ databases">
        <authorList>
            <person name="Martin H S."/>
        </authorList>
    </citation>
    <scope>NUCLEOTIDE SEQUENCE</scope>
</reference>
<organism evidence="1 2">
    <name type="scientific">Danaus chrysippus</name>
    <name type="common">African queen</name>
    <dbReference type="NCBI Taxonomy" id="151541"/>
    <lineage>
        <taxon>Eukaryota</taxon>
        <taxon>Metazoa</taxon>
        <taxon>Ecdysozoa</taxon>
        <taxon>Arthropoda</taxon>
        <taxon>Hexapoda</taxon>
        <taxon>Insecta</taxon>
        <taxon>Pterygota</taxon>
        <taxon>Neoptera</taxon>
        <taxon>Endopterygota</taxon>
        <taxon>Lepidoptera</taxon>
        <taxon>Glossata</taxon>
        <taxon>Ditrysia</taxon>
        <taxon>Papilionoidea</taxon>
        <taxon>Nymphalidae</taxon>
        <taxon>Danainae</taxon>
        <taxon>Danaini</taxon>
        <taxon>Danaina</taxon>
        <taxon>Danaus</taxon>
        <taxon>Anosia</taxon>
    </lineage>
</organism>
<proteinExistence type="predicted"/>
<comment type="caution">
    <text evidence="1">The sequence shown here is derived from an EMBL/GenBank/DDBJ whole genome shotgun (WGS) entry which is preliminary data.</text>
</comment>
<dbReference type="EMBL" id="CAKASE010000045">
    <property type="protein sequence ID" value="CAG9560296.1"/>
    <property type="molecule type" value="Genomic_DNA"/>
</dbReference>
<protein>
    <submittedName>
        <fullName evidence="1">(African queen) hypothetical protein</fullName>
    </submittedName>
</protein>
<dbReference type="AlphaFoldDB" id="A0A8J2QFW0"/>
<evidence type="ECO:0000313" key="1">
    <source>
        <dbReference type="EMBL" id="CAG9560296.1"/>
    </source>
</evidence>
<gene>
    <name evidence="1" type="ORF">DCHRY22_LOCUS1985</name>
</gene>
<accession>A0A8J2QFW0</accession>
<evidence type="ECO:0000313" key="2">
    <source>
        <dbReference type="Proteomes" id="UP000789524"/>
    </source>
</evidence>
<sequence>MNDSDFCVSIRHRHILGYWITHNIKFQTSWNFCPWFNMYRSCHVGVSYWLPMQAYMTSAGDTNCCKHLAV</sequence>
<keyword evidence="2" id="KW-1185">Reference proteome</keyword>
<dbReference type="Proteomes" id="UP000789524">
    <property type="component" value="Unassembled WGS sequence"/>
</dbReference>
<name>A0A8J2QFW0_9NEOP</name>